<reference evidence="2" key="1">
    <citation type="submission" date="2018-05" db="EMBL/GenBank/DDBJ databases">
        <authorList>
            <person name="Lanie J.A."/>
            <person name="Ng W.-L."/>
            <person name="Kazmierczak K.M."/>
            <person name="Andrzejewski T.M."/>
            <person name="Davidsen T.M."/>
            <person name="Wayne K.J."/>
            <person name="Tettelin H."/>
            <person name="Glass J.I."/>
            <person name="Rusch D."/>
            <person name="Podicherti R."/>
            <person name="Tsui H.-C.T."/>
            <person name="Winkler M.E."/>
        </authorList>
    </citation>
    <scope>NUCLEOTIDE SEQUENCE</scope>
</reference>
<name>A0A382RB82_9ZZZZ</name>
<dbReference type="AlphaFoldDB" id="A0A382RB82"/>
<dbReference type="InterPro" id="IPR006076">
    <property type="entry name" value="FAD-dep_OxRdtase"/>
</dbReference>
<evidence type="ECO:0000259" key="1">
    <source>
        <dbReference type="Pfam" id="PF01266"/>
    </source>
</evidence>
<proteinExistence type="predicted"/>
<dbReference type="InterPro" id="IPR036188">
    <property type="entry name" value="FAD/NAD-bd_sf"/>
</dbReference>
<organism evidence="2">
    <name type="scientific">marine metagenome</name>
    <dbReference type="NCBI Taxonomy" id="408172"/>
    <lineage>
        <taxon>unclassified sequences</taxon>
        <taxon>metagenomes</taxon>
        <taxon>ecological metagenomes</taxon>
    </lineage>
</organism>
<accession>A0A382RB82</accession>
<sequence>MANYSIFTLARNALNRHRDWPQAWRSPKPRPSYDAVIVGGGGHGLATAYYLANRHGMHDIAVVEKGWIGGGNTGRNTTIVRSNYLYPESAAMYDHAL</sequence>
<feature type="domain" description="FAD dependent oxidoreductase" evidence="1">
    <location>
        <begin position="34"/>
        <end position="93"/>
    </location>
</feature>
<dbReference type="Pfam" id="PF01266">
    <property type="entry name" value="DAO"/>
    <property type="match status" value="1"/>
</dbReference>
<evidence type="ECO:0000313" key="2">
    <source>
        <dbReference type="EMBL" id="SVC94482.1"/>
    </source>
</evidence>
<dbReference type="EMBL" id="UINC01120167">
    <property type="protein sequence ID" value="SVC94482.1"/>
    <property type="molecule type" value="Genomic_DNA"/>
</dbReference>
<feature type="non-terminal residue" evidence="2">
    <location>
        <position position="97"/>
    </location>
</feature>
<dbReference type="SUPFAM" id="SSF51905">
    <property type="entry name" value="FAD/NAD(P)-binding domain"/>
    <property type="match status" value="1"/>
</dbReference>
<dbReference type="Gene3D" id="3.50.50.60">
    <property type="entry name" value="FAD/NAD(P)-binding domain"/>
    <property type="match status" value="1"/>
</dbReference>
<protein>
    <recommendedName>
        <fullName evidence="1">FAD dependent oxidoreductase domain-containing protein</fullName>
    </recommendedName>
</protein>
<gene>
    <name evidence="2" type="ORF">METZ01_LOCUS347336</name>
</gene>